<dbReference type="Proteomes" id="UP001597244">
    <property type="component" value="Unassembled WGS sequence"/>
</dbReference>
<dbReference type="RefSeq" id="WP_125578170.1">
    <property type="nucleotide sequence ID" value="NZ_JBHTOF010000095.1"/>
</dbReference>
<accession>A0ABW4DS56</accession>
<protein>
    <submittedName>
        <fullName evidence="1">Uncharacterized protein</fullName>
    </submittedName>
</protein>
<dbReference type="EMBL" id="JBHTOF010000095">
    <property type="protein sequence ID" value="MFD1466080.1"/>
    <property type="molecule type" value="Genomic_DNA"/>
</dbReference>
<sequence length="124" mass="14199">MSTKQVLISNYREEHTAHAFLEFYLALFRSGELDSLSTLDHQNKVADINFFLIDATARDNAQLLDILVARKSSELQTLYDEIAKAEPAVNGLNTVDDWHQWYLKLTNKIAIRTAGSSWNKNQTR</sequence>
<proteinExistence type="predicted"/>
<evidence type="ECO:0000313" key="2">
    <source>
        <dbReference type="Proteomes" id="UP001597244"/>
    </source>
</evidence>
<organism evidence="1 2">
    <name type="scientific">Lapidilactobacillus mulanensis</name>
    <dbReference type="NCBI Taxonomy" id="2485999"/>
    <lineage>
        <taxon>Bacteria</taxon>
        <taxon>Bacillati</taxon>
        <taxon>Bacillota</taxon>
        <taxon>Bacilli</taxon>
        <taxon>Lactobacillales</taxon>
        <taxon>Lactobacillaceae</taxon>
        <taxon>Lapidilactobacillus</taxon>
    </lineage>
</organism>
<gene>
    <name evidence="1" type="ORF">ACFQ4L_08390</name>
</gene>
<reference evidence="2" key="1">
    <citation type="journal article" date="2019" name="Int. J. Syst. Evol. Microbiol.">
        <title>The Global Catalogue of Microorganisms (GCM) 10K type strain sequencing project: providing services to taxonomists for standard genome sequencing and annotation.</title>
        <authorList>
            <consortium name="The Broad Institute Genomics Platform"/>
            <consortium name="The Broad Institute Genome Sequencing Center for Infectious Disease"/>
            <person name="Wu L."/>
            <person name="Ma J."/>
        </authorList>
    </citation>
    <scope>NUCLEOTIDE SEQUENCE [LARGE SCALE GENOMIC DNA]</scope>
    <source>
        <strain evidence="2">CCM 8951</strain>
    </source>
</reference>
<keyword evidence="2" id="KW-1185">Reference proteome</keyword>
<name>A0ABW4DS56_9LACO</name>
<comment type="caution">
    <text evidence="1">The sequence shown here is derived from an EMBL/GenBank/DDBJ whole genome shotgun (WGS) entry which is preliminary data.</text>
</comment>
<evidence type="ECO:0000313" key="1">
    <source>
        <dbReference type="EMBL" id="MFD1466080.1"/>
    </source>
</evidence>